<dbReference type="AlphaFoldDB" id="A0A7T8GQB5"/>
<proteinExistence type="predicted"/>
<keyword evidence="2" id="KW-1185">Reference proteome</keyword>
<evidence type="ECO:0000313" key="1">
    <source>
        <dbReference type="EMBL" id="QQP35733.1"/>
    </source>
</evidence>
<accession>A0A7T8GQB5</accession>
<reference evidence="2" key="1">
    <citation type="submission" date="2021-01" db="EMBL/GenBank/DDBJ databases">
        <title>Caligus Genome Assembly.</title>
        <authorList>
            <person name="Gallardo-Escarate C."/>
        </authorList>
    </citation>
    <scope>NUCLEOTIDE SEQUENCE [LARGE SCALE GENOMIC DNA]</scope>
</reference>
<dbReference type="EMBL" id="CP045907">
    <property type="protein sequence ID" value="QQP35733.1"/>
    <property type="molecule type" value="Genomic_DNA"/>
</dbReference>
<protein>
    <submittedName>
        <fullName evidence="1">Uncharacterized protein</fullName>
    </submittedName>
</protein>
<evidence type="ECO:0000313" key="2">
    <source>
        <dbReference type="Proteomes" id="UP000595437"/>
    </source>
</evidence>
<sequence length="76" mass="8947">MRSSNVDVKKKNVDVKKKKNVAVKKKNVDVKNWRQLKKSEDAKSFTKPHWLKSCQLMTSRDCQSLFTPTRLEIQLQ</sequence>
<dbReference type="Proteomes" id="UP000595437">
    <property type="component" value="Chromosome 18"/>
</dbReference>
<name>A0A7T8GQB5_CALRO</name>
<gene>
    <name evidence="1" type="ORF">FKW44_024036</name>
</gene>
<organism evidence="1 2">
    <name type="scientific">Caligus rogercresseyi</name>
    <name type="common">Sea louse</name>
    <dbReference type="NCBI Taxonomy" id="217165"/>
    <lineage>
        <taxon>Eukaryota</taxon>
        <taxon>Metazoa</taxon>
        <taxon>Ecdysozoa</taxon>
        <taxon>Arthropoda</taxon>
        <taxon>Crustacea</taxon>
        <taxon>Multicrustacea</taxon>
        <taxon>Hexanauplia</taxon>
        <taxon>Copepoda</taxon>
        <taxon>Siphonostomatoida</taxon>
        <taxon>Caligidae</taxon>
        <taxon>Caligus</taxon>
    </lineage>
</organism>